<keyword evidence="2" id="KW-0963">Cytoplasm</keyword>
<evidence type="ECO:0000313" key="9">
    <source>
        <dbReference type="Proteomes" id="UP000660110"/>
    </source>
</evidence>
<dbReference type="AlphaFoldDB" id="A0A917EY53"/>
<organism evidence="8 9">
    <name type="scientific">Halobacillus andaensis</name>
    <dbReference type="NCBI Taxonomy" id="1176239"/>
    <lineage>
        <taxon>Bacteria</taxon>
        <taxon>Bacillati</taxon>
        <taxon>Bacillota</taxon>
        <taxon>Bacilli</taxon>
        <taxon>Bacillales</taxon>
        <taxon>Bacillaceae</taxon>
        <taxon>Halobacillus</taxon>
    </lineage>
</organism>
<evidence type="ECO:0000256" key="1">
    <source>
        <dbReference type="ARBA" id="ARBA00004514"/>
    </source>
</evidence>
<evidence type="ECO:0000313" key="8">
    <source>
        <dbReference type="EMBL" id="GGF31335.1"/>
    </source>
</evidence>
<evidence type="ECO:0000256" key="3">
    <source>
        <dbReference type="ARBA" id="ARBA00022795"/>
    </source>
</evidence>
<evidence type="ECO:0000256" key="6">
    <source>
        <dbReference type="ARBA" id="ARBA00093785"/>
    </source>
</evidence>
<sequence>MSSWSVFLQHTEELSQQVHQRVTDDNRARVIQNVQRLLAVRSELLPELSQPEDEEEKARVERVKSLDKDIQQMLDLLFGGLKREMRNVKRQKSSNQKYTNPYQSLSAYDGMFMDRKK</sequence>
<keyword evidence="3" id="KW-1005">Bacterial flagellum biogenesis</keyword>
<comment type="similarity">
    <text evidence="6">Belongs to the bacillales FliT family.</text>
</comment>
<evidence type="ECO:0000256" key="4">
    <source>
        <dbReference type="ARBA" id="ARBA00023186"/>
    </source>
</evidence>
<protein>
    <recommendedName>
        <fullName evidence="7">Flagellar protein FliT</fullName>
    </recommendedName>
</protein>
<name>A0A917EY53_HALAA</name>
<gene>
    <name evidence="8" type="ORF">GCM10010954_33160</name>
</gene>
<keyword evidence="4" id="KW-0143">Chaperone</keyword>
<evidence type="ECO:0000256" key="2">
    <source>
        <dbReference type="ARBA" id="ARBA00022490"/>
    </source>
</evidence>
<keyword evidence="9" id="KW-1185">Reference proteome</keyword>
<dbReference type="Proteomes" id="UP000660110">
    <property type="component" value="Unassembled WGS sequence"/>
</dbReference>
<accession>A0A917EY53</accession>
<comment type="subcellular location">
    <subcellularLocation>
        <location evidence="1">Cytoplasm</location>
        <location evidence="1">Cytosol</location>
    </subcellularLocation>
</comment>
<evidence type="ECO:0000256" key="5">
    <source>
        <dbReference type="ARBA" id="ARBA00093765"/>
    </source>
</evidence>
<proteinExistence type="inferred from homology"/>
<reference evidence="8" key="2">
    <citation type="submission" date="2020-09" db="EMBL/GenBank/DDBJ databases">
        <authorList>
            <person name="Sun Q."/>
            <person name="Zhou Y."/>
        </authorList>
    </citation>
    <scope>NUCLEOTIDE SEQUENCE</scope>
    <source>
        <strain evidence="8">CGMCC 1.12153</strain>
    </source>
</reference>
<dbReference type="RefSeq" id="WP_188378620.1">
    <property type="nucleotide sequence ID" value="NZ_BMEL01000004.1"/>
</dbReference>
<comment type="caution">
    <text evidence="8">The sequence shown here is derived from an EMBL/GenBank/DDBJ whole genome shotgun (WGS) entry which is preliminary data.</text>
</comment>
<dbReference type="EMBL" id="BMEL01000004">
    <property type="protein sequence ID" value="GGF31335.1"/>
    <property type="molecule type" value="Genomic_DNA"/>
</dbReference>
<reference evidence="8" key="1">
    <citation type="journal article" date="2014" name="Int. J. Syst. Evol. Microbiol.">
        <title>Complete genome sequence of Corynebacterium casei LMG S-19264T (=DSM 44701T), isolated from a smear-ripened cheese.</title>
        <authorList>
            <consortium name="US DOE Joint Genome Institute (JGI-PGF)"/>
            <person name="Walter F."/>
            <person name="Albersmeier A."/>
            <person name="Kalinowski J."/>
            <person name="Ruckert C."/>
        </authorList>
    </citation>
    <scope>NUCLEOTIDE SEQUENCE</scope>
    <source>
        <strain evidence="8">CGMCC 1.12153</strain>
    </source>
</reference>
<evidence type="ECO:0000256" key="7">
    <source>
        <dbReference type="ARBA" id="ARBA00093797"/>
    </source>
</evidence>
<comment type="function">
    <text evidence="5">May act as an export chaperone for the filament capping protein FliD.</text>
</comment>
<dbReference type="Pfam" id="PF05400">
    <property type="entry name" value="FliT"/>
    <property type="match status" value="1"/>
</dbReference>
<dbReference type="InterPro" id="IPR008622">
    <property type="entry name" value="FliT"/>
</dbReference>